<dbReference type="PANTHER" id="PTHR33994:SF17">
    <property type="entry name" value="OS01G0655600 PROTEIN"/>
    <property type="match status" value="1"/>
</dbReference>
<dbReference type="Gramene" id="TraesRN5D0100548400.2">
    <property type="protein sequence ID" value="TraesRN5D0100548400.2"/>
    <property type="gene ID" value="TraesRN5D0100548400"/>
</dbReference>
<dbReference type="EnsemblPlants" id="TraesCS5D02G224400.2">
    <property type="protein sequence ID" value="TraesCS5D02G224400.2.cds1"/>
    <property type="gene ID" value="TraesCS5D02G224400"/>
</dbReference>
<reference evidence="3" key="1">
    <citation type="submission" date="2018-08" db="EMBL/GenBank/DDBJ databases">
        <authorList>
            <person name="Rossello M."/>
        </authorList>
    </citation>
    <scope>NUCLEOTIDE SEQUENCE [LARGE SCALE GENOMIC DNA]</scope>
    <source>
        <strain evidence="3">cv. Chinese Spring</strain>
    </source>
</reference>
<dbReference type="AlphaFoldDB" id="A0A3B6MS25"/>
<keyword evidence="4" id="KW-1185">Reference proteome</keyword>
<name>A0A3B6MS25_WHEAT</name>
<dbReference type="Gramene" id="TraesCS5D02G224400.2">
    <property type="protein sequence ID" value="TraesCS5D02G224400.2.cds1"/>
    <property type="gene ID" value="TraesCS5D02G224400"/>
</dbReference>
<proteinExistence type="predicted"/>
<dbReference type="PANTHER" id="PTHR33994">
    <property type="entry name" value="OS04G0515000 PROTEIN"/>
    <property type="match status" value="1"/>
</dbReference>
<feature type="transmembrane region" description="Helical" evidence="2">
    <location>
        <begin position="40"/>
        <end position="66"/>
    </location>
</feature>
<evidence type="ECO:0000256" key="2">
    <source>
        <dbReference type="SAM" id="Phobius"/>
    </source>
</evidence>
<dbReference type="OMA" id="CKFFIME"/>
<evidence type="ECO:0000313" key="3">
    <source>
        <dbReference type="EnsemblPlants" id="TraesCS5D02G224400.2.cds1"/>
    </source>
</evidence>
<evidence type="ECO:0000313" key="4">
    <source>
        <dbReference type="Proteomes" id="UP000019116"/>
    </source>
</evidence>
<dbReference type="Proteomes" id="UP000019116">
    <property type="component" value="Chromosome 5D"/>
</dbReference>
<keyword evidence="2" id="KW-0812">Transmembrane</keyword>
<accession>A0A3B6MS25</accession>
<dbReference type="Gramene" id="TraesCS5D03G0524700.2">
    <property type="protein sequence ID" value="TraesCS5D03G0524700.2.CDS1"/>
    <property type="gene ID" value="TraesCS5D03G0524700"/>
</dbReference>
<evidence type="ECO:0000256" key="1">
    <source>
        <dbReference type="SAM" id="MobiDB-lite"/>
    </source>
</evidence>
<protein>
    <recommendedName>
        <fullName evidence="5">Late embryogenesis abundant protein LEA-2 subgroup domain-containing protein</fullName>
    </recommendedName>
</protein>
<keyword evidence="2" id="KW-0472">Membrane</keyword>
<reference evidence="3" key="2">
    <citation type="submission" date="2018-10" db="UniProtKB">
        <authorList>
            <consortium name="EnsemblPlants"/>
        </authorList>
    </citation>
    <scope>IDENTIFICATION</scope>
</reference>
<keyword evidence="2" id="KW-1133">Transmembrane helix</keyword>
<organism evidence="3">
    <name type="scientific">Triticum aestivum</name>
    <name type="common">Wheat</name>
    <dbReference type="NCBI Taxonomy" id="4565"/>
    <lineage>
        <taxon>Eukaryota</taxon>
        <taxon>Viridiplantae</taxon>
        <taxon>Streptophyta</taxon>
        <taxon>Embryophyta</taxon>
        <taxon>Tracheophyta</taxon>
        <taxon>Spermatophyta</taxon>
        <taxon>Magnoliopsida</taxon>
        <taxon>Liliopsida</taxon>
        <taxon>Poales</taxon>
        <taxon>Poaceae</taxon>
        <taxon>BOP clade</taxon>
        <taxon>Pooideae</taxon>
        <taxon>Triticodae</taxon>
        <taxon>Triticeae</taxon>
        <taxon>Triticinae</taxon>
        <taxon>Triticum</taxon>
    </lineage>
</organism>
<dbReference type="OrthoDB" id="674304at2759"/>
<evidence type="ECO:0008006" key="5">
    <source>
        <dbReference type="Google" id="ProtNLM"/>
    </source>
</evidence>
<sequence length="223" mass="24274">MSTPACKDGPILDHPNGRRAKSKRGHTDDFIEPFSPEERVAICTCAFGITFVICLCLLIVLCVGAAGGTANVSQRPGDLFVRLVGTRGLLDPRGSPPTSPAFRLALDFDRTPPTYRSCSGGGNSWLRISYHDMILAWAQVPHFCVYGNRGVGSVGTLEVEAKADASVLREEVRNLLWSEIQVVGKVEFDVDGEVAGLGYLRCKFFIMEDKAADVPKSLCILRQ</sequence>
<feature type="region of interest" description="Disordered" evidence="1">
    <location>
        <begin position="1"/>
        <end position="30"/>
    </location>
</feature>
<dbReference type="Gramene" id="TraesPARA_EIv1.0_1817230.1">
    <property type="protein sequence ID" value="TraesPARA_EIv1.0_1817230.1.CDS1"/>
    <property type="gene ID" value="TraesPARA_EIv1.0_1817230"/>
</dbReference>